<comment type="caution">
    <text evidence="2">The sequence shown here is derived from an EMBL/GenBank/DDBJ whole genome shotgun (WGS) entry which is preliminary data.</text>
</comment>
<name>A0A1J5PYY7_9ZZZZ</name>
<evidence type="ECO:0000313" key="2">
    <source>
        <dbReference type="EMBL" id="OIQ72804.1"/>
    </source>
</evidence>
<organism evidence="2">
    <name type="scientific">mine drainage metagenome</name>
    <dbReference type="NCBI Taxonomy" id="410659"/>
    <lineage>
        <taxon>unclassified sequences</taxon>
        <taxon>metagenomes</taxon>
        <taxon>ecological metagenomes</taxon>
    </lineage>
</organism>
<accession>A0A1J5PYY7</accession>
<dbReference type="EMBL" id="MLJW01003122">
    <property type="protein sequence ID" value="OIQ72804.1"/>
    <property type="molecule type" value="Genomic_DNA"/>
</dbReference>
<dbReference type="AlphaFoldDB" id="A0A1J5PYY7"/>
<reference evidence="2" key="1">
    <citation type="submission" date="2016-10" db="EMBL/GenBank/DDBJ databases">
        <title>Sequence of Gallionella enrichment culture.</title>
        <authorList>
            <person name="Poehlein A."/>
            <person name="Muehling M."/>
            <person name="Daniel R."/>
        </authorList>
    </citation>
    <scope>NUCLEOTIDE SEQUENCE</scope>
</reference>
<feature type="region of interest" description="Disordered" evidence="1">
    <location>
        <begin position="86"/>
        <end position="106"/>
    </location>
</feature>
<gene>
    <name evidence="2" type="ORF">GALL_455660</name>
</gene>
<sequence>MTARGSGFFFALQHGTGASGQLQVGQRCASSRAAQAGQGAAQCDSAAQRQLNAHRCPKLGVRCQPSGLGLQHAVRPVQQRGRFPFAKAGQRQHPGSAQARRSGGIAPALQQRATGKVLLQSIERKRFIELIELAHALQLKLQTVAQEHFHRLAQQALQINQGQALRWQRQGGLFRCHCQCF</sequence>
<evidence type="ECO:0000256" key="1">
    <source>
        <dbReference type="SAM" id="MobiDB-lite"/>
    </source>
</evidence>
<proteinExistence type="predicted"/>
<protein>
    <submittedName>
        <fullName evidence="2">Uncharacterized protein</fullName>
    </submittedName>
</protein>